<dbReference type="Proteomes" id="UP000886523">
    <property type="component" value="Unassembled WGS sequence"/>
</dbReference>
<dbReference type="EMBL" id="MU129205">
    <property type="protein sequence ID" value="KAF9504664.1"/>
    <property type="molecule type" value="Genomic_DNA"/>
</dbReference>
<gene>
    <name evidence="1" type="ORF">BS47DRAFT_1354959</name>
</gene>
<organism evidence="1 2">
    <name type="scientific">Hydnum rufescens UP504</name>
    <dbReference type="NCBI Taxonomy" id="1448309"/>
    <lineage>
        <taxon>Eukaryota</taxon>
        <taxon>Fungi</taxon>
        <taxon>Dikarya</taxon>
        <taxon>Basidiomycota</taxon>
        <taxon>Agaricomycotina</taxon>
        <taxon>Agaricomycetes</taxon>
        <taxon>Cantharellales</taxon>
        <taxon>Hydnaceae</taxon>
        <taxon>Hydnum</taxon>
    </lineage>
</organism>
<protein>
    <submittedName>
        <fullName evidence="1">Uncharacterized protein</fullName>
    </submittedName>
</protein>
<comment type="caution">
    <text evidence="1">The sequence shown here is derived from an EMBL/GenBank/DDBJ whole genome shotgun (WGS) entry which is preliminary data.</text>
</comment>
<sequence>MRRDLKSHNIEPGIPVRAYLAYLAKCSDHKRPGAKTIQAPCCEQVHCHGIQYLETRVPNQASTHA</sequence>
<reference evidence="1" key="1">
    <citation type="journal article" date="2020" name="Nat. Commun.">
        <title>Large-scale genome sequencing of mycorrhizal fungi provides insights into the early evolution of symbiotic traits.</title>
        <authorList>
            <person name="Miyauchi S."/>
            <person name="Kiss E."/>
            <person name="Kuo A."/>
            <person name="Drula E."/>
            <person name="Kohler A."/>
            <person name="Sanchez-Garcia M."/>
            <person name="Morin E."/>
            <person name="Andreopoulos B."/>
            <person name="Barry K.W."/>
            <person name="Bonito G."/>
            <person name="Buee M."/>
            <person name="Carver A."/>
            <person name="Chen C."/>
            <person name="Cichocki N."/>
            <person name="Clum A."/>
            <person name="Culley D."/>
            <person name="Crous P.W."/>
            <person name="Fauchery L."/>
            <person name="Girlanda M."/>
            <person name="Hayes R.D."/>
            <person name="Keri Z."/>
            <person name="LaButti K."/>
            <person name="Lipzen A."/>
            <person name="Lombard V."/>
            <person name="Magnuson J."/>
            <person name="Maillard F."/>
            <person name="Murat C."/>
            <person name="Nolan M."/>
            <person name="Ohm R.A."/>
            <person name="Pangilinan J."/>
            <person name="Pereira M.F."/>
            <person name="Perotto S."/>
            <person name="Peter M."/>
            <person name="Pfister S."/>
            <person name="Riley R."/>
            <person name="Sitrit Y."/>
            <person name="Stielow J.B."/>
            <person name="Szollosi G."/>
            <person name="Zifcakova L."/>
            <person name="Stursova M."/>
            <person name="Spatafora J.W."/>
            <person name="Tedersoo L."/>
            <person name="Vaario L.M."/>
            <person name="Yamada A."/>
            <person name="Yan M."/>
            <person name="Wang P."/>
            <person name="Xu J."/>
            <person name="Bruns T."/>
            <person name="Baldrian P."/>
            <person name="Vilgalys R."/>
            <person name="Dunand C."/>
            <person name="Henrissat B."/>
            <person name="Grigoriev I.V."/>
            <person name="Hibbett D."/>
            <person name="Nagy L.G."/>
            <person name="Martin F.M."/>
        </authorList>
    </citation>
    <scope>NUCLEOTIDE SEQUENCE</scope>
    <source>
        <strain evidence="1">UP504</strain>
    </source>
</reference>
<evidence type="ECO:0000313" key="2">
    <source>
        <dbReference type="Proteomes" id="UP000886523"/>
    </source>
</evidence>
<evidence type="ECO:0000313" key="1">
    <source>
        <dbReference type="EMBL" id="KAF9504664.1"/>
    </source>
</evidence>
<dbReference type="AlphaFoldDB" id="A0A9P6AF94"/>
<name>A0A9P6AF94_9AGAM</name>
<keyword evidence="2" id="KW-1185">Reference proteome</keyword>
<proteinExistence type="predicted"/>
<accession>A0A9P6AF94</accession>